<comment type="caution">
    <text evidence="1">The sequence shown here is derived from an EMBL/GenBank/DDBJ whole genome shotgun (WGS) entry which is preliminary data.</text>
</comment>
<dbReference type="EMBL" id="CAIY01000027">
    <property type="protein sequence ID" value="CCH66681.1"/>
    <property type="molecule type" value="Genomic_DNA"/>
</dbReference>
<dbReference type="AlphaFoldDB" id="M1X4U1"/>
<gene>
    <name evidence="1" type="ORF">RINTHH_5260</name>
</gene>
<keyword evidence="2" id="KW-1185">Reference proteome</keyword>
<proteinExistence type="predicted"/>
<dbReference type="Proteomes" id="UP000053051">
    <property type="component" value="Unassembled WGS sequence"/>
</dbReference>
<dbReference type="RefSeq" id="WP_008232444.1">
    <property type="nucleotide sequence ID" value="NZ_CAIY01000027.1"/>
</dbReference>
<evidence type="ECO:0000313" key="2">
    <source>
        <dbReference type="Proteomes" id="UP000053051"/>
    </source>
</evidence>
<organism evidence="1 2">
    <name type="scientific">Richelia intracellularis HH01</name>
    <dbReference type="NCBI Taxonomy" id="1165094"/>
    <lineage>
        <taxon>Bacteria</taxon>
        <taxon>Bacillati</taxon>
        <taxon>Cyanobacteriota</taxon>
        <taxon>Cyanophyceae</taxon>
        <taxon>Nostocales</taxon>
        <taxon>Nostocaceae</taxon>
        <taxon>Richelia</taxon>
    </lineage>
</organism>
<dbReference type="Pfam" id="PF17914">
    <property type="entry name" value="HopA1"/>
    <property type="match status" value="1"/>
</dbReference>
<dbReference type="InterPro" id="IPR040871">
    <property type="entry name" value="HopA1"/>
</dbReference>
<sequence>MLENTVNKSDYLSDIIENVNIESKFCINHHNYNKFTLSPKIVERLKNISLELQQKYLHILLKRFIYGIYFSGRLKSILSPISNDKKYLLSPDIESESIIGVDWKFYKLLNRYNHGVGHFDPDWQIRRLEPDGSIAVVKNGLHLHIEPNWLIKSTWKYPKVDDAIMVWMNNSRLDNGFYVAVSNIGLEKSHQPGTGIMGGGIYFNVNSTGAINLMDKFTTNLNNAGVGFRFQVPCHPDNYQCMNSGTLYFDVRDYKIIINVVRAAYQENKCHFYPETPLFTKYLAPGIGFAEQPISKISLPRSFGMQGCQIMANALIDAWERSKKSSVSKLRIIRQHFAHLGIDLQFPYLNPYSCDIYDF</sequence>
<protein>
    <submittedName>
        <fullName evidence="1">Uncharacterized protein</fullName>
    </submittedName>
</protein>
<reference evidence="1 2" key="1">
    <citation type="submission" date="2012-05" db="EMBL/GenBank/DDBJ databases">
        <authorList>
            <person name="Hilton J."/>
        </authorList>
    </citation>
    <scope>NUCLEOTIDE SEQUENCE [LARGE SCALE GENOMIC DNA]</scope>
    <source>
        <strain evidence="1 2">HH01</strain>
    </source>
</reference>
<name>M1X4U1_9NOST</name>
<accession>M1X4U1</accession>
<reference evidence="2" key="2">
    <citation type="submission" date="2016-01" db="EMBL/GenBank/DDBJ databases">
        <title>Diatom-associated endosymboitic cyanobacterium lacks core nitrogen metabolism enzymes.</title>
        <authorList>
            <person name="Hilton J.A."/>
            <person name="Foster R.A."/>
            <person name="Tripp H.J."/>
            <person name="Carter B.J."/>
            <person name="Zehr J.P."/>
            <person name="Villareal T.A."/>
        </authorList>
    </citation>
    <scope>NUCLEOTIDE SEQUENCE [LARGE SCALE GENOMIC DNA]</scope>
    <source>
        <strain evidence="2">HH01</strain>
    </source>
</reference>
<evidence type="ECO:0000313" key="1">
    <source>
        <dbReference type="EMBL" id="CCH66681.1"/>
    </source>
</evidence>
<dbReference type="STRING" id="1165094.RINTHH_5260"/>
<dbReference type="OrthoDB" id="939976at2"/>